<dbReference type="SUPFAM" id="SSF52743">
    <property type="entry name" value="Subtilisin-like"/>
    <property type="match status" value="1"/>
</dbReference>
<feature type="domain" description="Fibronectin type-III" evidence="9">
    <location>
        <begin position="587"/>
        <end position="667"/>
    </location>
</feature>
<dbReference type="InterPro" id="IPR032871">
    <property type="entry name" value="AHH_dom_containing"/>
</dbReference>
<dbReference type="InterPro" id="IPR050131">
    <property type="entry name" value="Peptidase_S8_subtilisin-like"/>
</dbReference>
<sequence length="1720" mass="189884">MKKVLVILMILVIVSGSFPATFYASLAEEQGISPVEAESAASTVTSDVYGDVGEDIFEEEEQDPTVTGDVYSTQRYIVELNHKGANLIDSMETTGIDEIQKLELLDNTYVMDLTMSEVNELIKDRTATKIEIDQPMVLATIEEDQAPVEEKEQEGDKESTEPDSSAKNELIPWGVYSTGANLITEAPEDAKIKVAVFDTGISAHSDLAVTEKVSFVENEPIVEDLQGHGTHMAGTIAALRNHYGIRGVTNNVELYSVKVIGSNGKGYASTIIDGLKWAIENNIQVINMSFVSNDYSESLHEAIQLAKKHGILIIAAAGNYGKGENTVGYPALYPEVVAVGAVNQSHKRATFSSTGNELDIAAPGSVTLSTYTDNSYKTLSGTSSAAAYVSGSAALIWSKEPSLSVEDVTYKLYSTATPLGEIHDYGNGLVNVAKALGVTDKPIPPFDEEYPEEGAEGETLPPSAGGGEYTLTAYDFVGDGQQITQGQKATVSLKLNGGLNGENMHQKVNIDVYPKKAPTNILEHYVFENPELNKDIPYTWQTSGETEPGEYVIRYSFPNAKGTQDDKEFKITVVKGAVIPIDDTLLKPTGLQAVATAEDIKLTWDAMPNALSYIVQLNGATVGQTQDTTYSINGLQSETQYTVSVAAVYKAGTSPFASTTVSTTINELIVNVSQTPTIKVGQAQWFVFRPAATGSYKIFTSSAGAQTDTQLWIYEGGRDTDAILHSDDVKGSVFSELKLPLNGGETYYIKLSGYETTNKQVRIEAQVLSSDVPYIQLNEKKDINEAEGDSTYYVFVPGSDGRYQITTSYYKGSSSNRNDTTLTVYSNTAMNKKVPGGFNDDNETSEFSTVELQLTGGTPYYIKVGSYGVLKARLMITQQEASFAELRNREAAEVVTEASQQGYYAFTPETTGKYRFYTFGNRGRIQDTMLELYSDDSMTKLMASNDDVQGNAPYGELYSKIEYTLNEGRTYYLKISNRDPGIGLQTSLAVEEAFQSTRQTAQYLEWDEQYTEDGRGQEFSASSLYDVDYYKVILDSGEQVDIHLSEGIGQIEDSSGNIYGYFSSDGERNFGLPAGTYYLRVQNSLVGTWGTRSANNFESFEYAMTLFINDVELVQYVDDTVTESSDDEFTISSETEDAGYRKSFDATPGAKNRYIPQFNYKNKVDNADLVVEIFIATGPRPDSIYRVHRETIQNVKRGTYPYKWTGKVTENLGNYAREFKNKFYAEDGLYYIYIYPEGKKRYSQENRLEVEVFNSSLNPLNIIPLPPEYEYNKKFKVTSENTHKCQRCKDYYQKYILTPKDVNERPDISPPRAYQEWANKIYGKSGRQRITEEMEKLFYSPEDDALTQLLKISDAAGMIPILGIPADGVSVAVNLIKGDIDDAIVSGIGFIPFVGEGVKGGKKIVGVLRVADVTAKSPCNCFAEGTPVLTDKGMKPIEEIQVGDRVLSKNEETGEQAYKPVTYTFDKPVNELYHIQAGGETISATDNHPFWIKDKGWKLAEELEIGDQLVTTENKYITIEQIDIEQTDATVYNFTVADFHTYYVTNLGIWTHNSVCNLDAYDKIAKTATTKLTQRTKGGNSTILAAELEKAGVKKPTILTPDIRYWAAHHIVAVSDPRARALLAKVGITDVNVAANGVFLPTGKKGTGDMIEFDDVVDQNLYVWGGKVANHNGGHAVKYYDYVYNRLKEFEGDKEGTLAVLQDIREKLLSGELSLKKALN</sequence>
<dbReference type="CDD" id="cd07477">
    <property type="entry name" value="Peptidases_S8_Subtilisin_subset"/>
    <property type="match status" value="1"/>
</dbReference>
<evidence type="ECO:0000259" key="9">
    <source>
        <dbReference type="PROSITE" id="PS50853"/>
    </source>
</evidence>
<feature type="chain" id="PRO_5046751098" evidence="8">
    <location>
        <begin position="20"/>
        <end position="1720"/>
    </location>
</feature>
<gene>
    <name evidence="10" type="ORF">ACE41H_21975</name>
</gene>
<keyword evidence="2 6" id="KW-0645">Protease</keyword>
<dbReference type="Gene3D" id="2.60.120.380">
    <property type="match status" value="2"/>
</dbReference>
<evidence type="ECO:0000256" key="7">
    <source>
        <dbReference type="SAM" id="MobiDB-lite"/>
    </source>
</evidence>
<proteinExistence type="inferred from homology"/>
<dbReference type="InterPro" id="IPR036852">
    <property type="entry name" value="Peptidase_S8/S53_dom_sf"/>
</dbReference>
<comment type="similarity">
    <text evidence="1 6">Belongs to the peptidase S8 family.</text>
</comment>
<dbReference type="Proteomes" id="UP001580346">
    <property type="component" value="Unassembled WGS sequence"/>
</dbReference>
<feature type="region of interest" description="Disordered" evidence="7">
    <location>
        <begin position="443"/>
        <end position="464"/>
    </location>
</feature>
<evidence type="ECO:0000256" key="1">
    <source>
        <dbReference type="ARBA" id="ARBA00011073"/>
    </source>
</evidence>
<dbReference type="SUPFAM" id="SSF49265">
    <property type="entry name" value="Fibronectin type III"/>
    <property type="match status" value="1"/>
</dbReference>
<dbReference type="Pfam" id="PF00082">
    <property type="entry name" value="Peptidase_S8"/>
    <property type="match status" value="1"/>
</dbReference>
<dbReference type="Pfam" id="PF07591">
    <property type="entry name" value="PT-HINT"/>
    <property type="match status" value="1"/>
</dbReference>
<dbReference type="PROSITE" id="PS50853">
    <property type="entry name" value="FN3"/>
    <property type="match status" value="1"/>
</dbReference>
<dbReference type="InterPro" id="IPR030934">
    <property type="entry name" value="Intein_C"/>
</dbReference>
<dbReference type="InterPro" id="IPR006141">
    <property type="entry name" value="Intein_N"/>
</dbReference>
<dbReference type="InterPro" id="IPR036116">
    <property type="entry name" value="FN3_sf"/>
</dbReference>
<dbReference type="SMART" id="SM00306">
    <property type="entry name" value="HintN"/>
    <property type="match status" value="1"/>
</dbReference>
<evidence type="ECO:0000256" key="2">
    <source>
        <dbReference type="ARBA" id="ARBA00022670"/>
    </source>
</evidence>
<protein>
    <submittedName>
        <fullName evidence="10">S8 family serine peptidase</fullName>
    </submittedName>
</protein>
<feature type="region of interest" description="Disordered" evidence="7">
    <location>
        <begin position="145"/>
        <end position="169"/>
    </location>
</feature>
<keyword evidence="4 6" id="KW-0378">Hydrolase</keyword>
<feature type="signal peptide" evidence="8">
    <location>
        <begin position="1"/>
        <end position="19"/>
    </location>
</feature>
<dbReference type="Gene3D" id="2.60.40.10">
    <property type="entry name" value="Immunoglobulins"/>
    <property type="match status" value="1"/>
</dbReference>
<dbReference type="CDD" id="cd00063">
    <property type="entry name" value="FN3"/>
    <property type="match status" value="1"/>
</dbReference>
<dbReference type="Gene3D" id="3.40.50.200">
    <property type="entry name" value="Peptidase S8/S53 domain"/>
    <property type="match status" value="1"/>
</dbReference>
<dbReference type="InterPro" id="IPR034202">
    <property type="entry name" value="Subtilisin_Carlsberg-like"/>
</dbReference>
<keyword evidence="8" id="KW-0732">Signal</keyword>
<name>A0ABV5AYX9_9BACL</name>
<dbReference type="InterPro" id="IPR015500">
    <property type="entry name" value="Peptidase_S8_subtilisin-rel"/>
</dbReference>
<dbReference type="CDD" id="cd20745">
    <property type="entry name" value="FIX_RhsA_AHH_HNH-like"/>
    <property type="match status" value="1"/>
</dbReference>
<dbReference type="Pfam" id="PF14412">
    <property type="entry name" value="AHH"/>
    <property type="match status" value="1"/>
</dbReference>
<accession>A0ABV5AYX9</accession>
<comment type="caution">
    <text evidence="10">The sequence shown here is derived from an EMBL/GenBank/DDBJ whole genome shotgun (WGS) entry which is preliminary data.</text>
</comment>
<keyword evidence="11" id="KW-1185">Reference proteome</keyword>
<dbReference type="InterPro" id="IPR013783">
    <property type="entry name" value="Ig-like_fold"/>
</dbReference>
<dbReference type="InterPro" id="IPR036844">
    <property type="entry name" value="Hint_dom_sf"/>
</dbReference>
<dbReference type="RefSeq" id="WP_375357702.1">
    <property type="nucleotide sequence ID" value="NZ_JBHHMI010000031.1"/>
</dbReference>
<dbReference type="SMART" id="SM00060">
    <property type="entry name" value="FN3"/>
    <property type="match status" value="1"/>
</dbReference>
<dbReference type="PANTHER" id="PTHR43806">
    <property type="entry name" value="PEPTIDASE S8"/>
    <property type="match status" value="1"/>
</dbReference>
<dbReference type="InterPro" id="IPR000209">
    <property type="entry name" value="Peptidase_S8/S53_dom"/>
</dbReference>
<evidence type="ECO:0000313" key="11">
    <source>
        <dbReference type="Proteomes" id="UP001580346"/>
    </source>
</evidence>
<reference evidence="10 11" key="1">
    <citation type="submission" date="2024-09" db="EMBL/GenBank/DDBJ databases">
        <title>Paenibacillus zeirhizospherea sp. nov., isolated from surface of the maize (Zea mays) roots in a horticulture field, Hungary.</title>
        <authorList>
            <person name="Marton D."/>
            <person name="Farkas M."/>
            <person name="Bedics A."/>
            <person name="Toth E."/>
            <person name="Tancsics A."/>
            <person name="Boka K."/>
            <person name="Maroti G."/>
            <person name="Kriszt B."/>
            <person name="Cserhati M."/>
        </authorList>
    </citation>
    <scope>NUCLEOTIDE SEQUENCE [LARGE SCALE GENOMIC DNA]</scope>
    <source>
        <strain evidence="10 11">KCTC 33519</strain>
    </source>
</reference>
<dbReference type="InterPro" id="IPR003587">
    <property type="entry name" value="Hint_dom_N"/>
</dbReference>
<evidence type="ECO:0000256" key="5">
    <source>
        <dbReference type="ARBA" id="ARBA00022825"/>
    </source>
</evidence>
<keyword evidence="3" id="KW-0479">Metal-binding</keyword>
<dbReference type="PROSITE" id="PS50818">
    <property type="entry name" value="INTEIN_C_TER"/>
    <property type="match status" value="1"/>
</dbReference>
<organism evidence="10 11">
    <name type="scientific">Paenibacillus enshidis</name>
    <dbReference type="NCBI Taxonomy" id="1458439"/>
    <lineage>
        <taxon>Bacteria</taxon>
        <taxon>Bacillati</taxon>
        <taxon>Bacillota</taxon>
        <taxon>Bacilli</taxon>
        <taxon>Bacillales</taxon>
        <taxon>Paenibacillaceae</taxon>
        <taxon>Paenibacillus</taxon>
    </lineage>
</organism>
<dbReference type="CDD" id="cd00081">
    <property type="entry name" value="Hint"/>
    <property type="match status" value="1"/>
</dbReference>
<feature type="compositionally biased region" description="Basic and acidic residues" evidence="7">
    <location>
        <begin position="148"/>
        <end position="166"/>
    </location>
</feature>
<dbReference type="EMBL" id="JBHHMI010000031">
    <property type="protein sequence ID" value="MFB5269430.1"/>
    <property type="molecule type" value="Genomic_DNA"/>
</dbReference>
<evidence type="ECO:0000256" key="3">
    <source>
        <dbReference type="ARBA" id="ARBA00022723"/>
    </source>
</evidence>
<evidence type="ECO:0000256" key="8">
    <source>
        <dbReference type="SAM" id="SignalP"/>
    </source>
</evidence>
<keyword evidence="5 6" id="KW-0720">Serine protease</keyword>
<evidence type="ECO:0000256" key="6">
    <source>
        <dbReference type="PROSITE-ProRule" id="PRU01240"/>
    </source>
</evidence>
<dbReference type="SUPFAM" id="SSF51294">
    <property type="entry name" value="Hedgehog/intein (Hint) domain"/>
    <property type="match status" value="1"/>
</dbReference>
<dbReference type="InterPro" id="IPR003961">
    <property type="entry name" value="FN3_dom"/>
</dbReference>
<dbReference type="PRINTS" id="PR00723">
    <property type="entry name" value="SUBTILISIN"/>
</dbReference>
<feature type="compositionally biased region" description="Acidic residues" evidence="7">
    <location>
        <begin position="446"/>
        <end position="456"/>
    </location>
</feature>
<dbReference type="PROSITE" id="PS50817">
    <property type="entry name" value="INTEIN_N_TER"/>
    <property type="match status" value="1"/>
</dbReference>
<dbReference type="Pfam" id="PF00041">
    <property type="entry name" value="fn3"/>
    <property type="match status" value="1"/>
</dbReference>
<dbReference type="PANTHER" id="PTHR43806:SF11">
    <property type="entry name" value="CEREVISIN-RELATED"/>
    <property type="match status" value="1"/>
</dbReference>
<feature type="active site" description="Charge relay system" evidence="6">
    <location>
        <position position="198"/>
    </location>
</feature>
<feature type="active site" description="Charge relay system" evidence="6">
    <location>
        <position position="383"/>
    </location>
</feature>
<feature type="active site" description="Charge relay system" evidence="6">
    <location>
        <position position="228"/>
    </location>
</feature>
<evidence type="ECO:0000256" key="4">
    <source>
        <dbReference type="ARBA" id="ARBA00022801"/>
    </source>
</evidence>
<evidence type="ECO:0000313" key="10">
    <source>
        <dbReference type="EMBL" id="MFB5269430.1"/>
    </source>
</evidence>
<dbReference type="Gene3D" id="2.170.16.10">
    <property type="entry name" value="Hedgehog/Intein (Hint) domain"/>
    <property type="match status" value="1"/>
</dbReference>
<dbReference type="PROSITE" id="PS51892">
    <property type="entry name" value="SUBTILASE"/>
    <property type="match status" value="1"/>
</dbReference>